<dbReference type="RefSeq" id="WP_104205950.1">
    <property type="nucleotide sequence ID" value="NZ_PHND01000001.1"/>
</dbReference>
<dbReference type="Proteomes" id="UP000239010">
    <property type="component" value="Unassembled WGS sequence"/>
</dbReference>
<feature type="chain" id="PRO_5034506903" description="Lipoprotein" evidence="1">
    <location>
        <begin position="24"/>
        <end position="498"/>
    </location>
</feature>
<gene>
    <name evidence="2" type="ORF">EELLY_v1c05480</name>
</gene>
<keyword evidence="3" id="KW-1185">Reference proteome</keyword>
<comment type="caution">
    <text evidence="2">The sequence shown here is derived from an EMBL/GenBank/DDBJ whole genome shotgun (WGS) entry which is preliminary data.</text>
</comment>
<accession>A0A8E2QWB0</accession>
<sequence length="498" mass="56210">MKKLLTTLTAMSLTATSATSLTACSTKLITNNYTIKLASHDELNKQIRYIWDTTTNSYINNSDGWDNEKLTEQQIKDKQLSEVKSSLNGSLGQGNAIVQDLLNVIFYNAKNTIINNNKSLTNQQYVFSTNYEKNKIYVDGQSRTAGFNSNNDEDIKQYYANYKESKSGIASILGLVEYSKYVSSDSNEKSSNIPIVTSEDIQLIDKMYNASKNQGIRSIEFENEQQFVNGNIGLADFEVKSDEAEITKELKTSKITEYETSWINKTKSNYSEEAKYSENYKQYIAGGPVTSLDPFAQTLISTTQEEIKNTNITLQQIEDNADWSKTTPEAGILLNTLPNPVFEYKLVSIKDANEKVTKTFSSKTYGYQLVKLDPIKLKIIYNDDINIKKDKDGKEQYLGKDYEINLTVDGLYASYAPILSTITNDTTDGLKDKEKLYLGWRLAGYQFNKSSMLGYGTDGKALNASDRKNVSKNVPLWENKYNEMAITDFAIQETKVTN</sequence>
<dbReference type="AlphaFoldDB" id="A0A8E2QWB0"/>
<organism evidence="2 3">
    <name type="scientific">Entomoplasma ellychniae</name>
    <dbReference type="NCBI Taxonomy" id="2114"/>
    <lineage>
        <taxon>Bacteria</taxon>
        <taxon>Bacillati</taxon>
        <taxon>Mycoplasmatota</taxon>
        <taxon>Mollicutes</taxon>
        <taxon>Entomoplasmatales</taxon>
        <taxon>Entomoplasmataceae</taxon>
        <taxon>Entomoplasma</taxon>
    </lineage>
</organism>
<evidence type="ECO:0000313" key="3">
    <source>
        <dbReference type="Proteomes" id="UP000239010"/>
    </source>
</evidence>
<keyword evidence="1" id="KW-0732">Signal</keyword>
<dbReference type="EMBL" id="PHND01000001">
    <property type="protein sequence ID" value="PPE04867.1"/>
    <property type="molecule type" value="Genomic_DNA"/>
</dbReference>
<evidence type="ECO:0000256" key="1">
    <source>
        <dbReference type="SAM" id="SignalP"/>
    </source>
</evidence>
<protein>
    <recommendedName>
        <fullName evidence="4">Lipoprotein</fullName>
    </recommendedName>
</protein>
<reference evidence="2 3" key="1">
    <citation type="submission" date="2017-11" db="EMBL/GenBank/DDBJ databases">
        <title>Genome sequence of Entomoplasma ellychniae ELCN-1 (ATCC 43707).</title>
        <authorList>
            <person name="Lo W.-S."/>
            <person name="Gasparich G.E."/>
            <person name="Kuo C.-H."/>
        </authorList>
    </citation>
    <scope>NUCLEOTIDE SEQUENCE [LARGE SCALE GENOMIC DNA]</scope>
    <source>
        <strain evidence="2 3">ELCN-1</strain>
    </source>
</reference>
<proteinExistence type="predicted"/>
<dbReference type="PROSITE" id="PS51257">
    <property type="entry name" value="PROKAR_LIPOPROTEIN"/>
    <property type="match status" value="1"/>
</dbReference>
<feature type="signal peptide" evidence="1">
    <location>
        <begin position="1"/>
        <end position="23"/>
    </location>
</feature>
<name>A0A8E2QWB0_9MOLU</name>
<evidence type="ECO:0008006" key="4">
    <source>
        <dbReference type="Google" id="ProtNLM"/>
    </source>
</evidence>
<evidence type="ECO:0000313" key="2">
    <source>
        <dbReference type="EMBL" id="PPE04867.1"/>
    </source>
</evidence>